<gene>
    <name evidence="2" type="ORF">EYH13_03880</name>
</gene>
<accession>A0A832ZB11</accession>
<dbReference type="Pfam" id="PF13470">
    <property type="entry name" value="PIN_3"/>
    <property type="match status" value="1"/>
</dbReference>
<dbReference type="Proteomes" id="UP000649326">
    <property type="component" value="Unassembled WGS sequence"/>
</dbReference>
<reference evidence="2" key="1">
    <citation type="journal article" date="2020" name="ISME J.">
        <title>Gammaproteobacteria mediating utilization of methyl-, sulfur- and petroleum organic compounds in deep ocean hydrothermal plumes.</title>
        <authorList>
            <person name="Zhou Z."/>
            <person name="Liu Y."/>
            <person name="Pan J."/>
            <person name="Cron B.R."/>
            <person name="Toner B.M."/>
            <person name="Anantharaman K."/>
            <person name="Breier J.A."/>
            <person name="Dick G.J."/>
            <person name="Li M."/>
        </authorList>
    </citation>
    <scope>NUCLEOTIDE SEQUENCE</scope>
    <source>
        <strain evidence="2">SZUA-1451</strain>
    </source>
</reference>
<dbReference type="PANTHER" id="PTHR34610">
    <property type="entry name" value="SSL7007 PROTEIN"/>
    <property type="match status" value="1"/>
</dbReference>
<dbReference type="NCBIfam" id="TIGR00305">
    <property type="entry name" value="putative toxin-antitoxin system toxin component, PIN family"/>
    <property type="match status" value="1"/>
</dbReference>
<proteinExistence type="predicted"/>
<dbReference type="EMBL" id="DQUG01000159">
    <property type="protein sequence ID" value="HIP75272.1"/>
    <property type="molecule type" value="Genomic_DNA"/>
</dbReference>
<evidence type="ECO:0000313" key="3">
    <source>
        <dbReference type="Proteomes" id="UP000649326"/>
    </source>
</evidence>
<protein>
    <submittedName>
        <fullName evidence="2">Putative toxin-antitoxin system toxin component, PIN family</fullName>
    </submittedName>
</protein>
<organism evidence="2 3">
    <name type="scientific">Thermococcus paralvinellae</name>
    <dbReference type="NCBI Taxonomy" id="582419"/>
    <lineage>
        <taxon>Archaea</taxon>
        <taxon>Methanobacteriati</taxon>
        <taxon>Methanobacteriota</taxon>
        <taxon>Thermococci</taxon>
        <taxon>Thermococcales</taxon>
        <taxon>Thermococcaceae</taxon>
        <taxon>Thermococcus</taxon>
    </lineage>
</organism>
<comment type="caution">
    <text evidence="2">The sequence shown here is derived from an EMBL/GenBank/DDBJ whole genome shotgun (WGS) entry which is preliminary data.</text>
</comment>
<dbReference type="PANTHER" id="PTHR34610:SF3">
    <property type="entry name" value="SSL7007 PROTEIN"/>
    <property type="match status" value="1"/>
</dbReference>
<dbReference type="InterPro" id="IPR002850">
    <property type="entry name" value="PIN_toxin-like"/>
</dbReference>
<dbReference type="AlphaFoldDB" id="A0A832ZB11"/>
<evidence type="ECO:0000313" key="2">
    <source>
        <dbReference type="EMBL" id="HIP75272.1"/>
    </source>
</evidence>
<dbReference type="InterPro" id="IPR002716">
    <property type="entry name" value="PIN_dom"/>
</dbReference>
<name>A0A832ZB11_9EURY</name>
<sequence>MPKAKISLVLDTSILISALKSRDEAKSPAWLILNCLKSDLLQNHVPDGILDEMKFTLALIALKYESKLGHSIHKRAHDIFRIIKTHSKKVTSKVDFSKEKTIKEKLKDEDDLKFLEILYTVKAKFLITRNTKHFGNFVIEKDKKTGKGKKTGKARLKQHYFYVLTDSQFKKHLQTNYPKETEKCRKRRAKKS</sequence>
<feature type="domain" description="PIN" evidence="1">
    <location>
        <begin position="8"/>
        <end position="132"/>
    </location>
</feature>
<evidence type="ECO:0000259" key="1">
    <source>
        <dbReference type="Pfam" id="PF13470"/>
    </source>
</evidence>